<protein>
    <submittedName>
        <fullName evidence="1">Uncharacterized protein</fullName>
    </submittedName>
</protein>
<dbReference type="Proteomes" id="UP001501600">
    <property type="component" value="Unassembled WGS sequence"/>
</dbReference>
<sequence length="114" mass="13478">MNYDEYIKEVERFSGDEVVARLRKYLSEWKKDDSDVIQLANSIERFFGNSWIGNEDTHNHLYGLWSKFEKEAIEGIGGMTMNERLHWFSLFEHYESLQSETAQKVIYAKLCANT</sequence>
<name>A0ABP9S4Q9_9GAMM</name>
<dbReference type="RefSeq" id="WP_345316728.1">
    <property type="nucleotide sequence ID" value="NZ_BAABLF010000011.1"/>
</dbReference>
<reference evidence="2" key="1">
    <citation type="journal article" date="2019" name="Int. J. Syst. Evol. Microbiol.">
        <title>The Global Catalogue of Microorganisms (GCM) 10K type strain sequencing project: providing services to taxonomists for standard genome sequencing and annotation.</title>
        <authorList>
            <consortium name="The Broad Institute Genomics Platform"/>
            <consortium name="The Broad Institute Genome Sequencing Center for Infectious Disease"/>
            <person name="Wu L."/>
            <person name="Ma J."/>
        </authorList>
    </citation>
    <scope>NUCLEOTIDE SEQUENCE [LARGE SCALE GENOMIC DNA]</scope>
    <source>
        <strain evidence="2">JCM 18720</strain>
    </source>
</reference>
<organism evidence="1 2">
    <name type="scientific">Ferrimonas gelatinilytica</name>
    <dbReference type="NCBI Taxonomy" id="1255257"/>
    <lineage>
        <taxon>Bacteria</taxon>
        <taxon>Pseudomonadati</taxon>
        <taxon>Pseudomonadota</taxon>
        <taxon>Gammaproteobacteria</taxon>
        <taxon>Alteromonadales</taxon>
        <taxon>Ferrimonadaceae</taxon>
        <taxon>Ferrimonas</taxon>
    </lineage>
</organism>
<proteinExistence type="predicted"/>
<accession>A0ABP9S4Q9</accession>
<comment type="caution">
    <text evidence="1">The sequence shown here is derived from an EMBL/GenBank/DDBJ whole genome shotgun (WGS) entry which is preliminary data.</text>
</comment>
<gene>
    <name evidence="1" type="ORF">GCM10025772_17990</name>
</gene>
<evidence type="ECO:0000313" key="2">
    <source>
        <dbReference type="Proteomes" id="UP001501600"/>
    </source>
</evidence>
<evidence type="ECO:0000313" key="1">
    <source>
        <dbReference type="EMBL" id="GAA5191382.1"/>
    </source>
</evidence>
<dbReference type="EMBL" id="BAABLF010000011">
    <property type="protein sequence ID" value="GAA5191382.1"/>
    <property type="molecule type" value="Genomic_DNA"/>
</dbReference>
<keyword evidence="2" id="KW-1185">Reference proteome</keyword>